<evidence type="ECO:0000313" key="5">
    <source>
        <dbReference type="EMBL" id="TFF18730.1"/>
    </source>
</evidence>
<organism evidence="5 6">
    <name type="scientific">Jiella endophytica</name>
    <dbReference type="NCBI Taxonomy" id="2558362"/>
    <lineage>
        <taxon>Bacteria</taxon>
        <taxon>Pseudomonadati</taxon>
        <taxon>Pseudomonadota</taxon>
        <taxon>Alphaproteobacteria</taxon>
        <taxon>Hyphomicrobiales</taxon>
        <taxon>Aurantimonadaceae</taxon>
        <taxon>Jiella</taxon>
    </lineage>
</organism>
<name>A0A4Y8RAM4_9HYPH</name>
<protein>
    <submittedName>
        <fullName evidence="5">Antibiotic acetyltransferase</fullName>
    </submittedName>
</protein>
<dbReference type="AlphaFoldDB" id="A0A4Y8RAM4"/>
<evidence type="ECO:0000256" key="1">
    <source>
        <dbReference type="ARBA" id="ARBA00007274"/>
    </source>
</evidence>
<keyword evidence="6" id="KW-1185">Reference proteome</keyword>
<dbReference type="RefSeq" id="WP_134763871.1">
    <property type="nucleotide sequence ID" value="NZ_SOZD01000008.1"/>
</dbReference>
<evidence type="ECO:0000256" key="4">
    <source>
        <dbReference type="ARBA" id="ARBA00023315"/>
    </source>
</evidence>
<dbReference type="InterPro" id="IPR001451">
    <property type="entry name" value="Hexapep"/>
</dbReference>
<keyword evidence="2 5" id="KW-0808">Transferase</keyword>
<dbReference type="EMBL" id="SOZD01000008">
    <property type="protein sequence ID" value="TFF18730.1"/>
    <property type="molecule type" value="Genomic_DNA"/>
</dbReference>
<comment type="similarity">
    <text evidence="1">Belongs to the transferase hexapeptide repeat family.</text>
</comment>
<evidence type="ECO:0000313" key="6">
    <source>
        <dbReference type="Proteomes" id="UP000298179"/>
    </source>
</evidence>
<dbReference type="InterPro" id="IPR050179">
    <property type="entry name" value="Trans_hexapeptide_repeat"/>
</dbReference>
<dbReference type="InterPro" id="IPR017694">
    <property type="entry name" value="Phosphonate_tfrase_rpt"/>
</dbReference>
<dbReference type="OrthoDB" id="9815592at2"/>
<sequence length="227" mass="25278">MQPETPRPENFEELRFRDSEPKIATTAELKRTKLGRYCEIGQRVVLREVELGDFSYFERGGEAIHSSIGRFCSIAANVRINALAHPMERLTTHKVSYRPNEYFRWLPVDQSVVEARKADAVTIGHDVWIGHGAIVMPGVAIGNGAVVGAGAVVTHDIPPFTIAAGVPAKPIRERFPPEIAARITALAWWDWPLETLFDAIPDMQVLPIEAFLDKWERQSPAPSTSAK</sequence>
<dbReference type="PROSITE" id="PS00101">
    <property type="entry name" value="HEXAPEP_TRANSFERASES"/>
    <property type="match status" value="1"/>
</dbReference>
<evidence type="ECO:0000256" key="2">
    <source>
        <dbReference type="ARBA" id="ARBA00022679"/>
    </source>
</evidence>
<keyword evidence="4" id="KW-0012">Acyltransferase</keyword>
<comment type="caution">
    <text evidence="5">The sequence shown here is derived from an EMBL/GenBank/DDBJ whole genome shotgun (WGS) entry which is preliminary data.</text>
</comment>
<dbReference type="InterPro" id="IPR018357">
    <property type="entry name" value="Hexapep_transf_CS"/>
</dbReference>
<dbReference type="InterPro" id="IPR011004">
    <property type="entry name" value="Trimer_LpxA-like_sf"/>
</dbReference>
<dbReference type="CDD" id="cd03349">
    <property type="entry name" value="LbH_XAT"/>
    <property type="match status" value="1"/>
</dbReference>
<evidence type="ECO:0000256" key="3">
    <source>
        <dbReference type="ARBA" id="ARBA00022737"/>
    </source>
</evidence>
<dbReference type="PANTHER" id="PTHR43300:SF11">
    <property type="entry name" value="ACETYLTRANSFERASE RV3034C-RELATED"/>
    <property type="match status" value="1"/>
</dbReference>
<dbReference type="Pfam" id="PF00132">
    <property type="entry name" value="Hexapep"/>
    <property type="match status" value="1"/>
</dbReference>
<dbReference type="NCBIfam" id="TIGR03308">
    <property type="entry name" value="phn_thr-fam"/>
    <property type="match status" value="1"/>
</dbReference>
<proteinExistence type="inferred from homology"/>
<dbReference type="SUPFAM" id="SSF51161">
    <property type="entry name" value="Trimeric LpxA-like enzymes"/>
    <property type="match status" value="1"/>
</dbReference>
<dbReference type="Proteomes" id="UP000298179">
    <property type="component" value="Unassembled WGS sequence"/>
</dbReference>
<reference evidence="5 6" key="1">
    <citation type="submission" date="2019-03" db="EMBL/GenBank/DDBJ databases">
        <title>Jiella endophytica sp. nov., a novel endophytic bacterium isolated from root of Ficus microcarpa Linn. f.</title>
        <authorList>
            <person name="Tuo L."/>
        </authorList>
    </citation>
    <scope>NUCLEOTIDE SEQUENCE [LARGE SCALE GENOMIC DNA]</scope>
    <source>
        <strain evidence="5 6">CBS5Q-3</strain>
    </source>
</reference>
<dbReference type="Gene3D" id="2.160.10.10">
    <property type="entry name" value="Hexapeptide repeat proteins"/>
    <property type="match status" value="1"/>
</dbReference>
<accession>A0A4Y8RAM4</accession>
<dbReference type="GO" id="GO:0016746">
    <property type="term" value="F:acyltransferase activity"/>
    <property type="evidence" value="ECO:0007669"/>
    <property type="project" value="UniProtKB-KW"/>
</dbReference>
<gene>
    <name evidence="5" type="ORF">E3C22_21130</name>
</gene>
<dbReference type="PANTHER" id="PTHR43300">
    <property type="entry name" value="ACETYLTRANSFERASE"/>
    <property type="match status" value="1"/>
</dbReference>
<keyword evidence="3" id="KW-0677">Repeat</keyword>